<dbReference type="InterPro" id="IPR045633">
    <property type="entry name" value="DUF6414"/>
</dbReference>
<name>N9M6L4_9GAMM</name>
<organism evidence="1 2">
    <name type="scientific">Acinetobacter modestus</name>
    <dbReference type="NCBI Taxonomy" id="1776740"/>
    <lineage>
        <taxon>Bacteria</taxon>
        <taxon>Pseudomonadati</taxon>
        <taxon>Pseudomonadota</taxon>
        <taxon>Gammaproteobacteria</taxon>
        <taxon>Moraxellales</taxon>
        <taxon>Moraxellaceae</taxon>
        <taxon>Acinetobacter</taxon>
    </lineage>
</organism>
<accession>N9M6L4</accession>
<dbReference type="RefSeq" id="WP_005214771.1">
    <property type="nucleotide sequence ID" value="NZ_KB850089.1"/>
</dbReference>
<reference evidence="1 2" key="1">
    <citation type="submission" date="2013-02" db="EMBL/GenBank/DDBJ databases">
        <title>The Genome Sequence of Acinetobacter sp. ANC 3862.</title>
        <authorList>
            <consortium name="The Broad Institute Genome Sequencing Platform"/>
            <consortium name="The Broad Institute Genome Sequencing Center for Infectious Disease"/>
            <person name="Cerqueira G."/>
            <person name="Feldgarden M."/>
            <person name="Courvalin P."/>
            <person name="Perichon B."/>
            <person name="Grillot-Courvalin C."/>
            <person name="Clermont D."/>
            <person name="Rocha E."/>
            <person name="Yoon E.-J."/>
            <person name="Nemec A."/>
            <person name="Walker B."/>
            <person name="Young S.K."/>
            <person name="Zeng Q."/>
            <person name="Gargeya S."/>
            <person name="Fitzgerald M."/>
            <person name="Haas B."/>
            <person name="Abouelleil A."/>
            <person name="Alvarado L."/>
            <person name="Arachchi H.M."/>
            <person name="Berlin A.M."/>
            <person name="Chapman S.B."/>
            <person name="Dewar J."/>
            <person name="Goldberg J."/>
            <person name="Griggs A."/>
            <person name="Gujja S."/>
            <person name="Hansen M."/>
            <person name="Howarth C."/>
            <person name="Imamovic A."/>
            <person name="Larimer J."/>
            <person name="McCowan C."/>
            <person name="Murphy C."/>
            <person name="Neiman D."/>
            <person name="Pearson M."/>
            <person name="Priest M."/>
            <person name="Roberts A."/>
            <person name="Saif S."/>
            <person name="Shea T."/>
            <person name="Sisk P."/>
            <person name="Sykes S."/>
            <person name="Wortman J."/>
            <person name="Nusbaum C."/>
            <person name="Birren B."/>
        </authorList>
    </citation>
    <scope>NUCLEOTIDE SEQUENCE [LARGE SCALE GENOMIC DNA]</scope>
    <source>
        <strain evidence="1 2">ANC 3862</strain>
    </source>
</reference>
<gene>
    <name evidence="1" type="ORF">F900_00458</name>
</gene>
<dbReference type="Pfam" id="PF19952">
    <property type="entry name" value="DUF6414"/>
    <property type="match status" value="1"/>
</dbReference>
<dbReference type="EMBL" id="APRP01000005">
    <property type="protein sequence ID" value="ENX04119.1"/>
    <property type="molecule type" value="Genomic_DNA"/>
</dbReference>
<dbReference type="HOGENOM" id="CLU_914966_0_0_6"/>
<dbReference type="eggNOG" id="ENOG5032RNR">
    <property type="taxonomic scope" value="Bacteria"/>
</dbReference>
<protein>
    <submittedName>
        <fullName evidence="1">Uncharacterized protein</fullName>
    </submittedName>
</protein>
<dbReference type="PATRIC" id="fig|1217705.3.peg.434"/>
<evidence type="ECO:0000313" key="2">
    <source>
        <dbReference type="Proteomes" id="UP000013248"/>
    </source>
</evidence>
<evidence type="ECO:0000313" key="1">
    <source>
        <dbReference type="EMBL" id="ENX04119.1"/>
    </source>
</evidence>
<proteinExistence type="predicted"/>
<comment type="caution">
    <text evidence="1">The sequence shown here is derived from an EMBL/GenBank/DDBJ whole genome shotgun (WGS) entry which is preliminary data.</text>
</comment>
<sequence>MKNLRNYVYIDTEKLYSFSSQVFSGVTKELVSTSTSIENKGEEQKGVVGSGQKLVDYIETANSSVETKYLHDYAFNLLEKDIEAEYILDLNDYDNETLTTEILTSKPFIRFESQIRFDDYHKFIDLFKNFNTYGEALFFITNHEQLQQQKKVLEDQKNSTRDKGIIRQLDNELKRFNNIKEMAFEAGLNLNSTYLEKMYTILTFGFKDELAISQYHGSIKVTSYLSESYLRESKDLFVSKYGRYTYKKFVVIGTLSQSFTEEDKLSTQISEKTEEISSGVLEQPEGLGASIHNLLQIYCSFEKTIRHLLKNELVIDPLAIYVKL</sequence>
<dbReference type="AlphaFoldDB" id="N9M6L4"/>
<dbReference type="Proteomes" id="UP000013248">
    <property type="component" value="Unassembled WGS sequence"/>
</dbReference>